<dbReference type="PROSITE" id="PS50994">
    <property type="entry name" value="INTEGRASE"/>
    <property type="match status" value="1"/>
</dbReference>
<dbReference type="Pfam" id="PF00665">
    <property type="entry name" value="rve"/>
    <property type="match status" value="1"/>
</dbReference>
<dbReference type="InterPro" id="IPR036397">
    <property type="entry name" value="RNaseH_sf"/>
</dbReference>
<dbReference type="SUPFAM" id="SSF53098">
    <property type="entry name" value="Ribonuclease H-like"/>
    <property type="match status" value="1"/>
</dbReference>
<evidence type="ECO:0000259" key="2">
    <source>
        <dbReference type="PROSITE" id="PS50994"/>
    </source>
</evidence>
<dbReference type="Gene3D" id="3.30.420.10">
    <property type="entry name" value="Ribonuclease H-like superfamily/Ribonuclease H"/>
    <property type="match status" value="1"/>
</dbReference>
<organism evidence="3">
    <name type="scientific">Lygus hesperus</name>
    <name type="common">Western plant bug</name>
    <dbReference type="NCBI Taxonomy" id="30085"/>
    <lineage>
        <taxon>Eukaryota</taxon>
        <taxon>Metazoa</taxon>
        <taxon>Ecdysozoa</taxon>
        <taxon>Arthropoda</taxon>
        <taxon>Hexapoda</taxon>
        <taxon>Insecta</taxon>
        <taxon>Pterygota</taxon>
        <taxon>Neoptera</taxon>
        <taxon>Paraneoptera</taxon>
        <taxon>Hemiptera</taxon>
        <taxon>Heteroptera</taxon>
        <taxon>Panheteroptera</taxon>
        <taxon>Cimicomorpha</taxon>
        <taxon>Miridae</taxon>
        <taxon>Mirini</taxon>
        <taxon>Lygus</taxon>
    </lineage>
</organism>
<dbReference type="Gene3D" id="1.10.340.70">
    <property type="match status" value="1"/>
</dbReference>
<proteinExistence type="predicted"/>
<dbReference type="PANTHER" id="PTHR38681:SF1">
    <property type="entry name" value="RETROVIRUS-RELATED POL POLYPROTEIN FROM TRANSPOSON 412-LIKE PROTEIN"/>
    <property type="match status" value="1"/>
</dbReference>
<dbReference type="PANTHER" id="PTHR38681">
    <property type="entry name" value="RETROVIRUS-RELATED POL POLYPROTEIN FROM TRANSPOSON 412-LIKE PROTEIN-RELATED"/>
    <property type="match status" value="1"/>
</dbReference>
<evidence type="ECO:0000313" key="3">
    <source>
        <dbReference type="EMBL" id="JAG52979.1"/>
    </source>
</evidence>
<protein>
    <recommendedName>
        <fullName evidence="2">Integrase catalytic domain-containing protein</fullName>
    </recommendedName>
</protein>
<feature type="non-terminal residue" evidence="3">
    <location>
        <position position="1"/>
    </location>
</feature>
<evidence type="ECO:0000256" key="1">
    <source>
        <dbReference type="SAM" id="MobiDB-lite"/>
    </source>
</evidence>
<dbReference type="Pfam" id="PF17921">
    <property type="entry name" value="Integrase_H2C2"/>
    <property type="match status" value="1"/>
</dbReference>
<dbReference type="AlphaFoldDB" id="A0A0K8SIM9"/>
<dbReference type="InterPro" id="IPR001584">
    <property type="entry name" value="Integrase_cat-core"/>
</dbReference>
<dbReference type="InterPro" id="IPR012337">
    <property type="entry name" value="RNaseH-like_sf"/>
</dbReference>
<dbReference type="GO" id="GO:0015074">
    <property type="term" value="P:DNA integration"/>
    <property type="evidence" value="ECO:0007669"/>
    <property type="project" value="InterPro"/>
</dbReference>
<dbReference type="InterPro" id="IPR041588">
    <property type="entry name" value="Integrase_H2C2"/>
</dbReference>
<dbReference type="FunFam" id="3.30.420.10:FF:000032">
    <property type="entry name" value="Retrovirus-related Pol polyprotein from transposon 297-like Protein"/>
    <property type="match status" value="1"/>
</dbReference>
<dbReference type="EMBL" id="GBRD01012847">
    <property type="protein sequence ID" value="JAG52979.1"/>
    <property type="molecule type" value="Transcribed_RNA"/>
</dbReference>
<name>A0A0K8SIM9_LYGHE</name>
<feature type="domain" description="Integrase catalytic" evidence="2">
    <location>
        <begin position="150"/>
        <end position="320"/>
    </location>
</feature>
<feature type="region of interest" description="Disordered" evidence="1">
    <location>
        <begin position="418"/>
        <end position="471"/>
    </location>
</feature>
<accession>A0A0K8SIM9</accession>
<reference evidence="3" key="1">
    <citation type="submission" date="2014-09" db="EMBL/GenBank/DDBJ databases">
        <authorList>
            <person name="Magalhaes I.L.F."/>
            <person name="Oliveira U."/>
            <person name="Santos F.R."/>
            <person name="Vidigal T.H.D.A."/>
            <person name="Brescovit A.D."/>
            <person name="Santos A.J."/>
        </authorList>
    </citation>
    <scope>NUCLEOTIDE SEQUENCE</scope>
</reference>
<dbReference type="GO" id="GO:0003676">
    <property type="term" value="F:nucleic acid binding"/>
    <property type="evidence" value="ECO:0007669"/>
    <property type="project" value="InterPro"/>
</dbReference>
<sequence>LQYISQFSTDIRHVSGKDNVVADNLSRLETIAAIDYDLVAESQSNNEELKLLRTTNQSLKFKAYQLPSGRNLWCDISTNNIKPFIPAEFRKNFFYQVHNLAHPGVKSTVRQMTSKFIWPSIREDVRRWTQACMGCQKNKVSKHTKTPIGVFQEPDERFSAVHIDLVGPLQPSDGYSYLVTMIDRFTNWMEVVPIQDITAETVAKTFFNHWVARFGVPSRLVSDRGRQFESGLFKKLTELCGVKFQHTTPYHPQSNGKIERLHRTLKTAIKAHNSLKWTDTLPTVLLGLRAALREDAGASIAQMTYGKPIRIPGEFFDEPKIETDPQTFVNNLQKCMLMLKPAQVNHKSARNIFVHKDLQTCSHVFVRIDRVKKPLEPAYEGPFKVLGKFDKYFSLEIKGKATTISLDRLKPAYILAPEEDPTPLPLMTPGSLLNPQEDSDSQNSNHDSDLPNLQVPEDPVAQIPTRTSRSGRTVKFPSRYLEIIH</sequence>